<dbReference type="PIRSF" id="PIRSF000114">
    <property type="entry name" value="Glycerol-3-P_dh"/>
    <property type="match status" value="1"/>
</dbReference>
<dbReference type="GO" id="GO:0005975">
    <property type="term" value="P:carbohydrate metabolic process"/>
    <property type="evidence" value="ECO:0007669"/>
    <property type="project" value="InterPro"/>
</dbReference>
<reference evidence="12 13" key="1">
    <citation type="journal article" date="2009" name="Nat. Biotechnol.">
        <title>Genome sequence of the recombinant protein production host Pichia pastoris.</title>
        <authorList>
            <person name="De Schutter K."/>
            <person name="Lin Y.C."/>
            <person name="Tiels P."/>
            <person name="Van Hecke A."/>
            <person name="Glinka S."/>
            <person name="Weber-Lehmann J."/>
            <person name="Rouze P."/>
            <person name="Van de Peer Y."/>
            <person name="Callewaert N."/>
        </authorList>
    </citation>
    <scope>NUCLEOTIDE SEQUENCE [LARGE SCALE GENOMIC DNA]</scope>
    <source>
        <strain evidence="13">GS115 / ATCC 20864</strain>
    </source>
</reference>
<feature type="domain" description="Glycerol-3-phosphate dehydrogenase NAD-dependent C-terminal" evidence="11">
    <location>
        <begin position="241"/>
        <end position="385"/>
    </location>
</feature>
<evidence type="ECO:0000256" key="2">
    <source>
        <dbReference type="ARBA" id="ARBA00023002"/>
    </source>
</evidence>
<evidence type="ECO:0000256" key="6">
    <source>
        <dbReference type="PIRSR" id="PIRSR000114-2"/>
    </source>
</evidence>
<sequence>MYLTSTVRALPVHFFRSRHCIRTMSNIVEKKQSEFSRAEPFRVAVIGSGNWGTTVAKIIAENTNERPEEFVRDVNMWVYEEDIEGRKLTDIINEEHENVKYLPGVKLPKNLHATPDLLAVASPADILVFNVPHQFLSRILQQLKGKIKPTARAISCLKGLNVEKNSCQLLSTQIENELNIHCGVLSGANLAPEIARECWSETTIAYVKPKDYRGKYDDVTPFTIKHLFHRPAYFHVQVIEDIAGASLGGALKNVIALAVGFVDGLNWGDNAKGAIIRLGLREMIHFGHTYFPGAKSYTLTCESAGAADLITSCAGGRNFKVGREIAATGKPAEQVEAELLNGQSAQGIITAAEVYEFLSSKGDLNSYPLLITVYLILKGERSAECIPEYFNKTEDVKHWED</sequence>
<dbReference type="PROSITE" id="PS00957">
    <property type="entry name" value="NAD_G3PDH"/>
    <property type="match status" value="1"/>
</dbReference>
<dbReference type="Proteomes" id="UP000000314">
    <property type="component" value="Chromosome 2"/>
</dbReference>
<evidence type="ECO:0000313" key="12">
    <source>
        <dbReference type="EMBL" id="CAY69815.1"/>
    </source>
</evidence>
<evidence type="ECO:0000256" key="5">
    <source>
        <dbReference type="PIRSR" id="PIRSR000114-1"/>
    </source>
</evidence>
<dbReference type="FunFam" id="1.10.1040.10:FF:000004">
    <property type="entry name" value="Glycerol-3-phosphate dehydrogenase [NAD(+)]"/>
    <property type="match status" value="1"/>
</dbReference>
<dbReference type="KEGG" id="ppa:PAS_chr2-2_0111"/>
<dbReference type="GeneID" id="8199215"/>
<dbReference type="InParanoid" id="C4R2U1"/>
<dbReference type="EMBL" id="FN392320">
    <property type="protein sequence ID" value="CAY69815.1"/>
    <property type="molecule type" value="Genomic_DNA"/>
</dbReference>
<dbReference type="RefSeq" id="XP_002492095.1">
    <property type="nucleotide sequence ID" value="XM_002492050.1"/>
</dbReference>
<accession>C4R2U1</accession>
<keyword evidence="2 8" id="KW-0560">Oxidoreductase</keyword>
<dbReference type="HOGENOM" id="CLU_033449_2_1_1"/>
<dbReference type="PANTHER" id="PTHR11728:SF8">
    <property type="entry name" value="GLYCEROL-3-PHOSPHATE DEHYDROGENASE [NAD(+)]-RELATED"/>
    <property type="match status" value="1"/>
</dbReference>
<dbReference type="GO" id="GO:0141152">
    <property type="term" value="F:glycerol-3-phosphate dehydrogenase (NAD+) activity"/>
    <property type="evidence" value="ECO:0007669"/>
    <property type="project" value="UniProtKB-UniRule"/>
</dbReference>
<evidence type="ECO:0000256" key="1">
    <source>
        <dbReference type="ARBA" id="ARBA00011009"/>
    </source>
</evidence>
<dbReference type="Pfam" id="PF07479">
    <property type="entry name" value="NAD_Gly3P_dh_C"/>
    <property type="match status" value="1"/>
</dbReference>
<evidence type="ECO:0000256" key="3">
    <source>
        <dbReference type="ARBA" id="ARBA00023027"/>
    </source>
</evidence>
<dbReference type="InterPro" id="IPR013328">
    <property type="entry name" value="6PGD_dom2"/>
</dbReference>
<evidence type="ECO:0000259" key="10">
    <source>
        <dbReference type="Pfam" id="PF01210"/>
    </source>
</evidence>
<dbReference type="OrthoDB" id="10263760at2759"/>
<protein>
    <recommendedName>
        <fullName evidence="9">Glycerol-3-phosphate dehydrogenase [NAD(+)]</fullName>
        <ecNumber evidence="9">1.1.1.8</ecNumber>
    </recommendedName>
</protein>
<dbReference type="InterPro" id="IPR011128">
    <property type="entry name" value="G3P_DH_NAD-dep_N"/>
</dbReference>
<feature type="binding site" evidence="7">
    <location>
        <position position="191"/>
    </location>
    <ligand>
        <name>NAD(+)</name>
        <dbReference type="ChEBI" id="CHEBI:57540"/>
    </ligand>
</feature>
<name>C4R2U1_KOMPG</name>
<dbReference type="STRING" id="644223.C4R2U1"/>
<dbReference type="Gene3D" id="3.40.50.720">
    <property type="entry name" value="NAD(P)-binding Rossmann-like Domain"/>
    <property type="match status" value="1"/>
</dbReference>
<comment type="similarity">
    <text evidence="1 8">Belongs to the NAD-dependent glycerol-3-phosphate dehydrogenase family.</text>
</comment>
<dbReference type="Pfam" id="PF01210">
    <property type="entry name" value="NAD_Gly3P_dh_N"/>
    <property type="match status" value="1"/>
</dbReference>
<dbReference type="OMA" id="ICYEGRS"/>
<gene>
    <name evidence="12" type="ordered locus">PAS_chr2-2_0111</name>
</gene>
<dbReference type="SMR" id="C4R2U1"/>
<dbReference type="AlphaFoldDB" id="C4R2U1"/>
<dbReference type="InterPro" id="IPR036291">
    <property type="entry name" value="NAD(P)-bd_dom_sf"/>
</dbReference>
<evidence type="ECO:0000256" key="8">
    <source>
        <dbReference type="RuleBase" id="RU000437"/>
    </source>
</evidence>
<evidence type="ECO:0000256" key="7">
    <source>
        <dbReference type="PIRSR" id="PIRSR000114-3"/>
    </source>
</evidence>
<evidence type="ECO:0000256" key="9">
    <source>
        <dbReference type="RuleBase" id="RU361243"/>
    </source>
</evidence>
<evidence type="ECO:0000259" key="11">
    <source>
        <dbReference type="Pfam" id="PF07479"/>
    </source>
</evidence>
<dbReference type="NCBIfam" id="TIGR03376">
    <property type="entry name" value="glycerol3P_DH"/>
    <property type="match status" value="1"/>
</dbReference>
<dbReference type="SUPFAM" id="SSF48179">
    <property type="entry name" value="6-phosphogluconate dehydrogenase C-terminal domain-like"/>
    <property type="match status" value="1"/>
</dbReference>
<feature type="binding site" evidence="6">
    <location>
        <position position="158"/>
    </location>
    <ligand>
        <name>substrate</name>
    </ligand>
</feature>
<feature type="domain" description="Glycerol-3-phosphate dehydrogenase NAD-dependent N-terminal" evidence="10">
    <location>
        <begin position="43"/>
        <end position="208"/>
    </location>
</feature>
<comment type="catalytic activity">
    <reaction evidence="4 9">
        <text>sn-glycerol 3-phosphate + NAD(+) = dihydroxyacetone phosphate + NADH + H(+)</text>
        <dbReference type="Rhea" id="RHEA:11092"/>
        <dbReference type="ChEBI" id="CHEBI:15378"/>
        <dbReference type="ChEBI" id="CHEBI:57540"/>
        <dbReference type="ChEBI" id="CHEBI:57597"/>
        <dbReference type="ChEBI" id="CHEBI:57642"/>
        <dbReference type="ChEBI" id="CHEBI:57945"/>
        <dbReference type="EC" id="1.1.1.8"/>
    </reaction>
</comment>
<feature type="binding site" evidence="7">
    <location>
        <position position="346"/>
    </location>
    <ligand>
        <name>NAD(+)</name>
        <dbReference type="ChEBI" id="CHEBI:57540"/>
    </ligand>
</feature>
<dbReference type="InterPro" id="IPR006109">
    <property type="entry name" value="G3P_DH_NAD-dep_C"/>
</dbReference>
<feature type="binding site" evidence="7">
    <location>
        <begin position="47"/>
        <end position="52"/>
    </location>
    <ligand>
        <name>NAD(+)</name>
        <dbReference type="ChEBI" id="CHEBI:57540"/>
    </ligand>
</feature>
<dbReference type="FunCoup" id="C4R2U1">
    <property type="interactions" value="608"/>
</dbReference>
<dbReference type="GO" id="GO:0005634">
    <property type="term" value="C:nucleus"/>
    <property type="evidence" value="ECO:0007669"/>
    <property type="project" value="TreeGrafter"/>
</dbReference>
<dbReference type="PRINTS" id="PR00077">
    <property type="entry name" value="GPDHDRGNASE"/>
</dbReference>
<dbReference type="GO" id="GO:0005829">
    <property type="term" value="C:cytosol"/>
    <property type="evidence" value="ECO:0007669"/>
    <property type="project" value="TreeGrafter"/>
</dbReference>
<feature type="binding site" evidence="7">
    <location>
        <position position="135"/>
    </location>
    <ligand>
        <name>NAD(+)</name>
        <dbReference type="ChEBI" id="CHEBI:57540"/>
    </ligand>
</feature>
<keyword evidence="13" id="KW-1185">Reference proteome</keyword>
<evidence type="ECO:0000256" key="4">
    <source>
        <dbReference type="ARBA" id="ARBA00048683"/>
    </source>
</evidence>
<dbReference type="GO" id="GO:0042803">
    <property type="term" value="F:protein homodimerization activity"/>
    <property type="evidence" value="ECO:0007669"/>
    <property type="project" value="InterPro"/>
</dbReference>
<dbReference type="PANTHER" id="PTHR11728">
    <property type="entry name" value="GLYCEROL-3-PHOSPHATE DEHYDROGENASE"/>
    <property type="match status" value="1"/>
</dbReference>
<feature type="active site" description="Proton acceptor" evidence="5">
    <location>
        <position position="252"/>
    </location>
</feature>
<feature type="binding site" evidence="7">
    <location>
        <position position="317"/>
    </location>
    <ligand>
        <name>NAD(+)</name>
        <dbReference type="ChEBI" id="CHEBI:57540"/>
    </ligand>
</feature>
<dbReference type="InterPro" id="IPR006168">
    <property type="entry name" value="G3P_DH_NAD-dep"/>
</dbReference>
<keyword evidence="3 7" id="KW-0520">NAD</keyword>
<dbReference type="SUPFAM" id="SSF51735">
    <property type="entry name" value="NAD(P)-binding Rossmann-fold domains"/>
    <property type="match status" value="1"/>
</dbReference>
<dbReference type="GO" id="GO:0046168">
    <property type="term" value="P:glycerol-3-phosphate catabolic process"/>
    <property type="evidence" value="ECO:0007669"/>
    <property type="project" value="UniProtKB-UniRule"/>
</dbReference>
<evidence type="ECO:0000313" key="13">
    <source>
        <dbReference type="Proteomes" id="UP000000314"/>
    </source>
</evidence>
<proteinExistence type="inferred from homology"/>
<dbReference type="GO" id="GO:0051287">
    <property type="term" value="F:NAD binding"/>
    <property type="evidence" value="ECO:0007669"/>
    <property type="project" value="UniProtKB-UniRule"/>
</dbReference>
<dbReference type="eggNOG" id="KOG2711">
    <property type="taxonomic scope" value="Eukaryota"/>
</dbReference>
<dbReference type="InterPro" id="IPR008927">
    <property type="entry name" value="6-PGluconate_DH-like_C_sf"/>
</dbReference>
<dbReference type="Gene3D" id="1.10.1040.10">
    <property type="entry name" value="N-(1-d-carboxylethyl)-l-norvaline Dehydrogenase, domain 2"/>
    <property type="match status" value="1"/>
</dbReference>
<dbReference type="InterPro" id="IPR017751">
    <property type="entry name" value="G3P_DH_NAD-dep_euk"/>
</dbReference>
<dbReference type="EC" id="1.1.1.8" evidence="9"/>
<organism evidence="12 13">
    <name type="scientific">Komagataella phaffii (strain GS115 / ATCC 20864)</name>
    <name type="common">Yeast</name>
    <name type="synonym">Pichia pastoris</name>
    <dbReference type="NCBI Taxonomy" id="644223"/>
    <lineage>
        <taxon>Eukaryota</taxon>
        <taxon>Fungi</taxon>
        <taxon>Dikarya</taxon>
        <taxon>Ascomycota</taxon>
        <taxon>Saccharomycotina</taxon>
        <taxon>Pichiomycetes</taxon>
        <taxon>Pichiales</taxon>
        <taxon>Pichiaceae</taxon>
        <taxon>Komagataella</taxon>
    </lineage>
</organism>
<feature type="binding site" evidence="6">
    <location>
        <begin position="317"/>
        <end position="318"/>
    </location>
    <ligand>
        <name>substrate</name>
    </ligand>
</feature>